<dbReference type="SUPFAM" id="SSF88946">
    <property type="entry name" value="Sigma2 domain of RNA polymerase sigma factors"/>
    <property type="match status" value="1"/>
</dbReference>
<dbReference type="PANTHER" id="PTHR43133:SF46">
    <property type="entry name" value="RNA POLYMERASE SIGMA-70 FACTOR ECF SUBFAMILY"/>
    <property type="match status" value="1"/>
</dbReference>
<comment type="caution">
    <text evidence="7">The sequence shown here is derived from an EMBL/GenBank/DDBJ whole genome shotgun (WGS) entry which is preliminary data.</text>
</comment>
<dbReference type="Gene3D" id="1.10.1740.10">
    <property type="match status" value="1"/>
</dbReference>
<dbReference type="CDD" id="cd06171">
    <property type="entry name" value="Sigma70_r4"/>
    <property type="match status" value="1"/>
</dbReference>
<feature type="domain" description="RNA polymerase sigma-70 region 2" evidence="5">
    <location>
        <begin position="23"/>
        <end position="90"/>
    </location>
</feature>
<dbReference type="SUPFAM" id="SSF88659">
    <property type="entry name" value="Sigma3 and sigma4 domains of RNA polymerase sigma factors"/>
    <property type="match status" value="1"/>
</dbReference>
<dbReference type="InterPro" id="IPR013324">
    <property type="entry name" value="RNA_pol_sigma_r3/r4-like"/>
</dbReference>
<evidence type="ECO:0000256" key="1">
    <source>
        <dbReference type="ARBA" id="ARBA00010641"/>
    </source>
</evidence>
<organism evidence="7 8">
    <name type="scientific">Spirosoma telluris</name>
    <dbReference type="NCBI Taxonomy" id="2183553"/>
    <lineage>
        <taxon>Bacteria</taxon>
        <taxon>Pseudomonadati</taxon>
        <taxon>Bacteroidota</taxon>
        <taxon>Cytophagia</taxon>
        <taxon>Cytophagales</taxon>
        <taxon>Cytophagaceae</taxon>
        <taxon>Spirosoma</taxon>
    </lineage>
</organism>
<evidence type="ECO:0000259" key="6">
    <source>
        <dbReference type="Pfam" id="PF08281"/>
    </source>
</evidence>
<dbReference type="PANTHER" id="PTHR43133">
    <property type="entry name" value="RNA POLYMERASE ECF-TYPE SIGMA FACTO"/>
    <property type="match status" value="1"/>
</dbReference>
<dbReference type="InterPro" id="IPR014284">
    <property type="entry name" value="RNA_pol_sigma-70_dom"/>
</dbReference>
<dbReference type="InterPro" id="IPR013249">
    <property type="entry name" value="RNA_pol_sigma70_r4_t2"/>
</dbReference>
<dbReference type="GO" id="GO:0003677">
    <property type="term" value="F:DNA binding"/>
    <property type="evidence" value="ECO:0007669"/>
    <property type="project" value="InterPro"/>
</dbReference>
<name>A0A327NHW2_9BACT</name>
<comment type="similarity">
    <text evidence="1">Belongs to the sigma-70 factor family. ECF subfamily.</text>
</comment>
<dbReference type="Gene3D" id="1.10.10.10">
    <property type="entry name" value="Winged helix-like DNA-binding domain superfamily/Winged helix DNA-binding domain"/>
    <property type="match status" value="1"/>
</dbReference>
<evidence type="ECO:0000256" key="4">
    <source>
        <dbReference type="ARBA" id="ARBA00023163"/>
    </source>
</evidence>
<gene>
    <name evidence="7" type="ORF">HMF3257_09285</name>
</gene>
<keyword evidence="3" id="KW-0731">Sigma factor</keyword>
<dbReference type="InterPro" id="IPR039425">
    <property type="entry name" value="RNA_pol_sigma-70-like"/>
</dbReference>
<dbReference type="InterPro" id="IPR036388">
    <property type="entry name" value="WH-like_DNA-bd_sf"/>
</dbReference>
<keyword evidence="2" id="KW-0805">Transcription regulation</keyword>
<feature type="domain" description="RNA polymerase sigma factor 70 region 4 type 2" evidence="6">
    <location>
        <begin position="124"/>
        <end position="175"/>
    </location>
</feature>
<keyword evidence="8" id="KW-1185">Reference proteome</keyword>
<dbReference type="NCBIfam" id="TIGR02937">
    <property type="entry name" value="sigma70-ECF"/>
    <property type="match status" value="1"/>
</dbReference>
<sequence length="217" mass="25901">MTFHDQVLWQLYRKGDKQALGRLVERYYGVLKQYGLKFMVDESVVEDCIQELFLQLWQNRSNINETNSVKHYLLKALRHHVFQHLRFQKRMPFDELEWDISLTESADSETLLIQQETLTSLTTNIQAQLATLPAREREALYLRYYENLSIPEIAEVMNVNRQSVSNFLQKGLIKLRSKWLGPVFLSFCIFFSKKLPLRRVSRKRFFILSMKIAEKYQ</sequence>
<dbReference type="EMBL" id="QLII01000001">
    <property type="protein sequence ID" value="RAI74423.1"/>
    <property type="molecule type" value="Genomic_DNA"/>
</dbReference>
<protein>
    <submittedName>
        <fullName evidence="7">Sigma-70 family RNA polymerase sigma factor</fullName>
    </submittedName>
</protein>
<dbReference type="GO" id="GO:0016987">
    <property type="term" value="F:sigma factor activity"/>
    <property type="evidence" value="ECO:0007669"/>
    <property type="project" value="UniProtKB-KW"/>
</dbReference>
<reference evidence="7 8" key="1">
    <citation type="submission" date="2018-06" db="EMBL/GenBank/DDBJ databases">
        <title>Spirosoma sp. HMF3257 Genome sequencing and assembly.</title>
        <authorList>
            <person name="Kang H."/>
            <person name="Cha I."/>
            <person name="Kim H."/>
            <person name="Kang J."/>
            <person name="Joh K."/>
        </authorList>
    </citation>
    <scope>NUCLEOTIDE SEQUENCE [LARGE SCALE GENOMIC DNA]</scope>
    <source>
        <strain evidence="7 8">HMF3257</strain>
    </source>
</reference>
<dbReference type="OrthoDB" id="9150024at2"/>
<dbReference type="Proteomes" id="UP000249016">
    <property type="component" value="Unassembled WGS sequence"/>
</dbReference>
<evidence type="ECO:0000259" key="5">
    <source>
        <dbReference type="Pfam" id="PF04542"/>
    </source>
</evidence>
<dbReference type="Pfam" id="PF08281">
    <property type="entry name" value="Sigma70_r4_2"/>
    <property type="match status" value="1"/>
</dbReference>
<proteinExistence type="inferred from homology"/>
<dbReference type="AlphaFoldDB" id="A0A327NHW2"/>
<keyword evidence="4" id="KW-0804">Transcription</keyword>
<evidence type="ECO:0000313" key="8">
    <source>
        <dbReference type="Proteomes" id="UP000249016"/>
    </source>
</evidence>
<dbReference type="RefSeq" id="WP_111341655.1">
    <property type="nucleotide sequence ID" value="NZ_QLII01000001.1"/>
</dbReference>
<dbReference type="InterPro" id="IPR013325">
    <property type="entry name" value="RNA_pol_sigma_r2"/>
</dbReference>
<dbReference type="GO" id="GO:0006352">
    <property type="term" value="P:DNA-templated transcription initiation"/>
    <property type="evidence" value="ECO:0007669"/>
    <property type="project" value="InterPro"/>
</dbReference>
<dbReference type="InterPro" id="IPR007627">
    <property type="entry name" value="RNA_pol_sigma70_r2"/>
</dbReference>
<evidence type="ECO:0000313" key="7">
    <source>
        <dbReference type="EMBL" id="RAI74423.1"/>
    </source>
</evidence>
<dbReference type="Pfam" id="PF04542">
    <property type="entry name" value="Sigma70_r2"/>
    <property type="match status" value="1"/>
</dbReference>
<evidence type="ECO:0000256" key="2">
    <source>
        <dbReference type="ARBA" id="ARBA00023015"/>
    </source>
</evidence>
<accession>A0A327NHW2</accession>
<evidence type="ECO:0000256" key="3">
    <source>
        <dbReference type="ARBA" id="ARBA00023082"/>
    </source>
</evidence>